<evidence type="ECO:0000313" key="2">
    <source>
        <dbReference type="EMBL" id="ORA84831.1"/>
    </source>
</evidence>
<proteinExistence type="predicted"/>
<gene>
    <name evidence="2" type="ORF">BST29_04585</name>
</gene>
<accession>A0ABX3SW24</accession>
<dbReference type="RefSeq" id="WP_083009766.1">
    <property type="nucleotide sequence ID" value="NZ_CP060015.1"/>
</dbReference>
<comment type="caution">
    <text evidence="2">The sequence shown here is derived from an EMBL/GenBank/DDBJ whole genome shotgun (WGS) entry which is preliminary data.</text>
</comment>
<protein>
    <recommendedName>
        <fullName evidence="4">Type I restriction enzyme R protein N-terminal domain-containing protein</fullName>
    </recommendedName>
</protein>
<dbReference type="EMBL" id="MVHV01000003">
    <property type="protein sequence ID" value="ORA84831.1"/>
    <property type="molecule type" value="Genomic_DNA"/>
</dbReference>
<keyword evidence="3" id="KW-1185">Reference proteome</keyword>
<name>A0ABX3SW24_MYCMA</name>
<sequence>MTAWFAYPQRMHQCPDDDQARGQEPDDAEAMRQNVGRSADDKAATEPPALADAVVDPFRKLASYRRCIQRIRATWPTFAARRRERLQQGLYDAPVEKIAENILEDLFTTVLDWSLADVNLQVGRADVVLSALGIKQLVLEVKRPGSLIWRRGAVEAALDQARRYAASQRVGAVAVSDATMLYAADVVDGGLRDRVLVTLDTEQAPGELWWVSVHGIYRRCPGVAAALDMAPNRDSSGGGVVGAGVVLHPKYALGMQCFAYVGTADNARSWKLPYLLADGAPDAKRLPKAIQCILSNYRGAKVDIPRTAVADVLVRLGIAAKQLRKMPCQNASTADAYVEAHEALQQLNRLSDVACCTA</sequence>
<feature type="compositionally biased region" description="Basic and acidic residues" evidence="1">
    <location>
        <begin position="13"/>
        <end position="24"/>
    </location>
</feature>
<organism evidence="2 3">
    <name type="scientific">Mycobacterium malmoense</name>
    <dbReference type="NCBI Taxonomy" id="1780"/>
    <lineage>
        <taxon>Bacteria</taxon>
        <taxon>Bacillati</taxon>
        <taxon>Actinomycetota</taxon>
        <taxon>Actinomycetes</taxon>
        <taxon>Mycobacteriales</taxon>
        <taxon>Mycobacteriaceae</taxon>
        <taxon>Mycobacterium</taxon>
    </lineage>
</organism>
<dbReference type="Proteomes" id="UP000243140">
    <property type="component" value="Unassembled WGS sequence"/>
</dbReference>
<reference evidence="2 3" key="1">
    <citation type="submission" date="2017-02" db="EMBL/GenBank/DDBJ databases">
        <title>The new phylogeny of genus Mycobacterium.</title>
        <authorList>
            <person name="Tortoli E."/>
            <person name="Trovato A."/>
            <person name="Cirillo D.M."/>
        </authorList>
    </citation>
    <scope>NUCLEOTIDE SEQUENCE [LARGE SCALE GENOMIC DNA]</scope>
    <source>
        <strain evidence="2 3">IP1130001</strain>
    </source>
</reference>
<evidence type="ECO:0000313" key="3">
    <source>
        <dbReference type="Proteomes" id="UP000243140"/>
    </source>
</evidence>
<feature type="region of interest" description="Disordered" evidence="1">
    <location>
        <begin position="11"/>
        <end position="46"/>
    </location>
</feature>
<evidence type="ECO:0008006" key="4">
    <source>
        <dbReference type="Google" id="ProtNLM"/>
    </source>
</evidence>
<evidence type="ECO:0000256" key="1">
    <source>
        <dbReference type="SAM" id="MobiDB-lite"/>
    </source>
</evidence>